<dbReference type="EMBL" id="JAFLRD010000006">
    <property type="protein sequence ID" value="MBO0415511.1"/>
    <property type="molecule type" value="Genomic_DNA"/>
</dbReference>
<organism evidence="1 2">
    <name type="scientific">Chromobacterium haemolyticum</name>
    <dbReference type="NCBI Taxonomy" id="394935"/>
    <lineage>
        <taxon>Bacteria</taxon>
        <taxon>Pseudomonadati</taxon>
        <taxon>Pseudomonadota</taxon>
        <taxon>Betaproteobacteria</taxon>
        <taxon>Neisseriales</taxon>
        <taxon>Chromobacteriaceae</taxon>
        <taxon>Chromobacterium</taxon>
    </lineage>
</organism>
<protein>
    <submittedName>
        <fullName evidence="1">Uncharacterized protein</fullName>
    </submittedName>
</protein>
<evidence type="ECO:0000313" key="2">
    <source>
        <dbReference type="Proteomes" id="UP000664349"/>
    </source>
</evidence>
<dbReference type="RefSeq" id="WP_200122563.1">
    <property type="nucleotide sequence ID" value="NZ_JAEILV010000005.1"/>
</dbReference>
<comment type="caution">
    <text evidence="1">The sequence shown here is derived from an EMBL/GenBank/DDBJ whole genome shotgun (WGS) entry which is preliminary data.</text>
</comment>
<name>A0ABS3GKD7_9NEIS</name>
<dbReference type="Proteomes" id="UP000664349">
    <property type="component" value="Unassembled WGS sequence"/>
</dbReference>
<proteinExistence type="predicted"/>
<accession>A0ABS3GKD7</accession>
<reference evidence="1 2" key="1">
    <citation type="submission" date="2021-03" db="EMBL/GenBank/DDBJ databases">
        <title>First Case of infection caused by Chromobacterium haemolyticum derived from water in China.</title>
        <authorList>
            <person name="Chen J."/>
            <person name="Liu C."/>
        </authorList>
    </citation>
    <scope>NUCLEOTIDE SEQUENCE [LARGE SCALE GENOMIC DNA]</scope>
    <source>
        <strain evidence="1 2">WJ-5</strain>
    </source>
</reference>
<gene>
    <name evidence="1" type="ORF">J1C50_08300</name>
</gene>
<keyword evidence="2" id="KW-1185">Reference proteome</keyword>
<evidence type="ECO:0000313" key="1">
    <source>
        <dbReference type="EMBL" id="MBO0415511.1"/>
    </source>
</evidence>
<sequence length="153" mass="18449">MSRIINFSLQKDEKPSNDGNIYYFLLFDGAKTEVRTYCETVFAQYRLAENNRYLVVLENSYWEGDDYTFYLLDADFKVLDCMYIIWFEGNPGHIDNYQLRNDGFCFEKYKNVKKYLIKIGERGELCYSWMDFKYRPLKNFIKPRKFLTLSVQA</sequence>